<evidence type="ECO:0000256" key="1">
    <source>
        <dbReference type="ARBA" id="ARBA00004683"/>
    </source>
</evidence>
<organism evidence="5 6">
    <name type="scientific">Dyella lutea</name>
    <dbReference type="NCBI Taxonomy" id="2950441"/>
    <lineage>
        <taxon>Bacteria</taxon>
        <taxon>Pseudomonadati</taxon>
        <taxon>Pseudomonadota</taxon>
        <taxon>Gammaproteobacteria</taxon>
        <taxon>Lysobacterales</taxon>
        <taxon>Rhodanobacteraceae</taxon>
        <taxon>Dyella</taxon>
    </lineage>
</organism>
<evidence type="ECO:0000256" key="4">
    <source>
        <dbReference type="SAM" id="MobiDB-lite"/>
    </source>
</evidence>
<keyword evidence="6" id="KW-1185">Reference proteome</keyword>
<dbReference type="InterPro" id="IPR010123">
    <property type="entry name" value="PHA_synth_III_E"/>
</dbReference>
<comment type="caution">
    <text evidence="5">The sequence shown here is derived from an EMBL/GenBank/DDBJ whole genome shotgun (WGS) entry which is preliminary data.</text>
</comment>
<sequence>MADQASEFVRQSQAMAEQSWSQWMRYLQQAAGQPTSPMTGFGMPGMAGWAGMPGMSAPAAPMSDMLERSLAGISSYLEWMQRAATAQAAPVAPSTDWQAAMKDMFGAAGQPFAQAFEGIDSTAAQGFVQQWQAWLAAAGQAGATDWRTPSYMPGFGLHREQQSKQQALVAAMMESAEQQRRYQALILKANAAGLERLQDRLADHIEPGRQLESLKSLYDLWVDAAEEAYAEIALSDEFREVYGAMVNAQMCERQLVQAHLEDLCRQLGLPTRSEIDSLGRRLQEVRRELRAIEGGAVNGELAELRAELQALRKAQPVAAQTHSGGTPAARAGSGKLKEKTKVGARATPEAAPKKRAAPKRASAKSATKAASAEKARSGKAAAKPSTASPVAAKDSRKKRTASRVRRAAAVKSGAGSRRTLVSPGIPAPHRARRK</sequence>
<keyword evidence="3" id="KW-0583">PHB biosynthesis</keyword>
<evidence type="ECO:0000256" key="2">
    <source>
        <dbReference type="ARBA" id="ARBA00019066"/>
    </source>
</evidence>
<evidence type="ECO:0000313" key="6">
    <source>
        <dbReference type="Proteomes" id="UP001204615"/>
    </source>
</evidence>
<feature type="compositionally biased region" description="Low complexity" evidence="4">
    <location>
        <begin position="409"/>
        <end position="418"/>
    </location>
</feature>
<dbReference type="EMBL" id="JAMZEK010000004">
    <property type="protein sequence ID" value="MCP1376065.1"/>
    <property type="molecule type" value="Genomic_DNA"/>
</dbReference>
<evidence type="ECO:0000256" key="3">
    <source>
        <dbReference type="ARBA" id="ARBA00022752"/>
    </source>
</evidence>
<feature type="compositionally biased region" description="Basic residues" evidence="4">
    <location>
        <begin position="395"/>
        <end position="408"/>
    </location>
</feature>
<protein>
    <recommendedName>
        <fullName evidence="2">Poly(3-hydroxyalkanoate) polymerase subunit PhaE</fullName>
    </recommendedName>
</protein>
<feature type="compositionally biased region" description="Basic residues" evidence="4">
    <location>
        <begin position="353"/>
        <end position="362"/>
    </location>
</feature>
<name>A0ABT1FFB0_9GAMM</name>
<proteinExistence type="predicted"/>
<dbReference type="Proteomes" id="UP001204615">
    <property type="component" value="Unassembled WGS sequence"/>
</dbReference>
<evidence type="ECO:0000313" key="5">
    <source>
        <dbReference type="EMBL" id="MCP1376065.1"/>
    </source>
</evidence>
<accession>A0ABT1FFB0</accession>
<dbReference type="Pfam" id="PF09712">
    <property type="entry name" value="PHA_synth_III_E"/>
    <property type="match status" value="1"/>
</dbReference>
<feature type="region of interest" description="Disordered" evidence="4">
    <location>
        <begin position="315"/>
        <end position="434"/>
    </location>
</feature>
<dbReference type="RefSeq" id="WP_253568876.1">
    <property type="nucleotide sequence ID" value="NZ_JAMZEK010000004.1"/>
</dbReference>
<gene>
    <name evidence="5" type="ORF">NC595_18610</name>
</gene>
<comment type="pathway">
    <text evidence="1">Biopolymer metabolism; poly-(R)-3-hydroxybutanoate biosynthesis.</text>
</comment>
<reference evidence="5 6" key="1">
    <citation type="submission" date="2022-06" db="EMBL/GenBank/DDBJ databases">
        <title>Dyella sp. Sa strain:Sa Genome sequencing.</title>
        <authorList>
            <person name="Park S."/>
        </authorList>
    </citation>
    <scope>NUCLEOTIDE SEQUENCE [LARGE SCALE GENOMIC DNA]</scope>
    <source>
        <strain evidence="5 6">Sa</strain>
    </source>
</reference>